<feature type="domain" description="Retrotransposon Copia-like N-terminal" evidence="1">
    <location>
        <begin position="30"/>
        <end position="77"/>
    </location>
</feature>
<sequence>MADSSSFQQDVASGSNVNPMEDTSSPFYLHHFENHSSVIVTPELTSTNFPSWKKSFLLAVSILNKQGFLDGSIVKPSPEDSTYLPWIRCNNLIVAWLLRSISPPIASTVFYMQDAKQIWEKLHKGFPPDFKFSKSKVGSGSSFANSKQASAQQVTGKCSVDVVIDNIPKLNLSKEQVNKLMSLLNDQANITVPNPVSFSSPNQNVSQVNTAVSDSFVSLPNGVKVQVTAVGPFIIDDDWTG</sequence>
<organism evidence="2 3">
    <name type="scientific">Hevea brasiliensis</name>
    <name type="common">Para rubber tree</name>
    <name type="synonym">Siphonia brasiliensis</name>
    <dbReference type="NCBI Taxonomy" id="3981"/>
    <lineage>
        <taxon>Eukaryota</taxon>
        <taxon>Viridiplantae</taxon>
        <taxon>Streptophyta</taxon>
        <taxon>Embryophyta</taxon>
        <taxon>Tracheophyta</taxon>
        <taxon>Spermatophyta</taxon>
        <taxon>Magnoliopsida</taxon>
        <taxon>eudicotyledons</taxon>
        <taxon>Gunneridae</taxon>
        <taxon>Pentapetalae</taxon>
        <taxon>rosids</taxon>
        <taxon>fabids</taxon>
        <taxon>Malpighiales</taxon>
        <taxon>Euphorbiaceae</taxon>
        <taxon>Crotonoideae</taxon>
        <taxon>Micrandreae</taxon>
        <taxon>Hevea</taxon>
    </lineage>
</organism>
<dbReference type="Pfam" id="PF14244">
    <property type="entry name" value="Retrotran_gag_3"/>
    <property type="match status" value="1"/>
</dbReference>
<reference evidence="2 3" key="1">
    <citation type="journal article" date="2020" name="Mol. Plant">
        <title>The Chromosome-Based Rubber Tree Genome Provides New Insights into Spurge Genome Evolution and Rubber Biosynthesis.</title>
        <authorList>
            <person name="Liu J."/>
            <person name="Shi C."/>
            <person name="Shi C.C."/>
            <person name="Li W."/>
            <person name="Zhang Q.J."/>
            <person name="Zhang Y."/>
            <person name="Li K."/>
            <person name="Lu H.F."/>
            <person name="Shi C."/>
            <person name="Zhu S.T."/>
            <person name="Xiao Z.Y."/>
            <person name="Nan H."/>
            <person name="Yue Y."/>
            <person name="Zhu X.G."/>
            <person name="Wu Y."/>
            <person name="Hong X.N."/>
            <person name="Fan G.Y."/>
            <person name="Tong Y."/>
            <person name="Zhang D."/>
            <person name="Mao C.L."/>
            <person name="Liu Y.L."/>
            <person name="Hao S.J."/>
            <person name="Liu W.Q."/>
            <person name="Lv M.Q."/>
            <person name="Zhang H.B."/>
            <person name="Liu Y."/>
            <person name="Hu-Tang G.R."/>
            <person name="Wang J.P."/>
            <person name="Wang J.H."/>
            <person name="Sun Y.H."/>
            <person name="Ni S.B."/>
            <person name="Chen W.B."/>
            <person name="Zhang X.C."/>
            <person name="Jiao Y.N."/>
            <person name="Eichler E.E."/>
            <person name="Li G.H."/>
            <person name="Liu X."/>
            <person name="Gao L.Z."/>
        </authorList>
    </citation>
    <scope>NUCLEOTIDE SEQUENCE [LARGE SCALE GENOMIC DNA]</scope>
    <source>
        <strain evidence="3">cv. GT1</strain>
        <tissue evidence="2">Leaf</tissue>
    </source>
</reference>
<protein>
    <recommendedName>
        <fullName evidence="1">Retrotransposon Copia-like N-terminal domain-containing protein</fullName>
    </recommendedName>
</protein>
<dbReference type="PANTHER" id="PTHR37610:SF94">
    <property type="entry name" value="RETROTRANSPOSON COPIA-LIKE N-TERMINAL DOMAIN-CONTAINING PROTEIN"/>
    <property type="match status" value="1"/>
</dbReference>
<proteinExistence type="predicted"/>
<dbReference type="EMBL" id="JAAGAX010000006">
    <property type="protein sequence ID" value="KAF2310860.1"/>
    <property type="molecule type" value="Genomic_DNA"/>
</dbReference>
<gene>
    <name evidence="2" type="ORF">GH714_017763</name>
</gene>
<dbReference type="AlphaFoldDB" id="A0A6A6MB27"/>
<evidence type="ECO:0000259" key="1">
    <source>
        <dbReference type="Pfam" id="PF14244"/>
    </source>
</evidence>
<comment type="caution">
    <text evidence="2">The sequence shown here is derived from an EMBL/GenBank/DDBJ whole genome shotgun (WGS) entry which is preliminary data.</text>
</comment>
<evidence type="ECO:0000313" key="3">
    <source>
        <dbReference type="Proteomes" id="UP000467840"/>
    </source>
</evidence>
<dbReference type="Proteomes" id="UP000467840">
    <property type="component" value="Chromosome 14"/>
</dbReference>
<accession>A0A6A6MB27</accession>
<keyword evidence="3" id="KW-1185">Reference proteome</keyword>
<evidence type="ECO:0000313" key="2">
    <source>
        <dbReference type="EMBL" id="KAF2310860.1"/>
    </source>
</evidence>
<name>A0A6A6MB27_HEVBR</name>
<dbReference type="InterPro" id="IPR029472">
    <property type="entry name" value="Copia-like_N"/>
</dbReference>
<dbReference type="PANTHER" id="PTHR37610">
    <property type="entry name" value="CCHC-TYPE DOMAIN-CONTAINING PROTEIN"/>
    <property type="match status" value="1"/>
</dbReference>